<evidence type="ECO:0000256" key="3">
    <source>
        <dbReference type="ARBA" id="ARBA00022989"/>
    </source>
</evidence>
<dbReference type="EMBL" id="JAVREO010000028">
    <property type="protein sequence ID" value="MDT0270526.1"/>
    <property type="molecule type" value="Genomic_DNA"/>
</dbReference>
<dbReference type="PANTHER" id="PTHR43229:SF2">
    <property type="entry name" value="NODULATION PROTEIN J"/>
    <property type="match status" value="1"/>
</dbReference>
<organism evidence="8 9">
    <name type="scientific">Streptomyces chisholmiae</name>
    <dbReference type="NCBI Taxonomy" id="3075540"/>
    <lineage>
        <taxon>Bacteria</taxon>
        <taxon>Bacillati</taxon>
        <taxon>Actinomycetota</taxon>
        <taxon>Actinomycetes</taxon>
        <taxon>Kitasatosporales</taxon>
        <taxon>Streptomycetaceae</taxon>
        <taxon>Streptomyces</taxon>
    </lineage>
</organism>
<dbReference type="PROSITE" id="PS51012">
    <property type="entry name" value="ABC_TM2"/>
    <property type="match status" value="1"/>
</dbReference>
<evidence type="ECO:0000313" key="8">
    <source>
        <dbReference type="EMBL" id="MDT0270526.1"/>
    </source>
</evidence>
<feature type="transmembrane region" description="Helical" evidence="6">
    <location>
        <begin position="66"/>
        <end position="88"/>
    </location>
</feature>
<evidence type="ECO:0000259" key="7">
    <source>
        <dbReference type="PROSITE" id="PS51012"/>
    </source>
</evidence>
<evidence type="ECO:0000256" key="6">
    <source>
        <dbReference type="RuleBase" id="RU361157"/>
    </source>
</evidence>
<reference evidence="9" key="1">
    <citation type="submission" date="2023-07" db="EMBL/GenBank/DDBJ databases">
        <title>30 novel species of actinomycetes from the DSMZ collection.</title>
        <authorList>
            <person name="Nouioui I."/>
        </authorList>
    </citation>
    <scope>NUCLEOTIDE SEQUENCE [LARGE SCALE GENOMIC DNA]</scope>
    <source>
        <strain evidence="9">DSM 44915</strain>
    </source>
</reference>
<proteinExistence type="inferred from homology"/>
<feature type="transmembrane region" description="Helical" evidence="6">
    <location>
        <begin position="176"/>
        <end position="194"/>
    </location>
</feature>
<dbReference type="RefSeq" id="WP_311670591.1">
    <property type="nucleotide sequence ID" value="NZ_JAVREO010000028.1"/>
</dbReference>
<evidence type="ECO:0000256" key="5">
    <source>
        <dbReference type="ARBA" id="ARBA00023251"/>
    </source>
</evidence>
<protein>
    <recommendedName>
        <fullName evidence="6">Transport permease protein</fullName>
    </recommendedName>
</protein>
<dbReference type="PIRSF" id="PIRSF006648">
    <property type="entry name" value="DrrB"/>
    <property type="match status" value="1"/>
</dbReference>
<dbReference type="InterPro" id="IPR051784">
    <property type="entry name" value="Nod_factor_ABC_transporter"/>
</dbReference>
<comment type="caution">
    <text evidence="8">The sequence shown here is derived from an EMBL/GenBank/DDBJ whole genome shotgun (WGS) entry which is preliminary data.</text>
</comment>
<accession>A0ABU2JZV2</accession>
<comment type="subcellular location">
    <subcellularLocation>
        <location evidence="6">Cell membrane</location>
        <topology evidence="6">Multi-pass membrane protein</topology>
    </subcellularLocation>
    <subcellularLocation>
        <location evidence="1">Membrane</location>
        <topology evidence="1">Multi-pass membrane protein</topology>
    </subcellularLocation>
</comment>
<feature type="transmembrane region" description="Helical" evidence="6">
    <location>
        <begin position="146"/>
        <end position="169"/>
    </location>
</feature>
<keyword evidence="4 6" id="KW-0472">Membrane</keyword>
<evidence type="ECO:0000256" key="4">
    <source>
        <dbReference type="ARBA" id="ARBA00023136"/>
    </source>
</evidence>
<feature type="transmembrane region" description="Helical" evidence="6">
    <location>
        <begin position="239"/>
        <end position="258"/>
    </location>
</feature>
<dbReference type="PANTHER" id="PTHR43229">
    <property type="entry name" value="NODULATION PROTEIN J"/>
    <property type="match status" value="1"/>
</dbReference>
<evidence type="ECO:0000256" key="2">
    <source>
        <dbReference type="ARBA" id="ARBA00022692"/>
    </source>
</evidence>
<feature type="transmembrane region" description="Helical" evidence="6">
    <location>
        <begin position="30"/>
        <end position="54"/>
    </location>
</feature>
<comment type="similarity">
    <text evidence="6">Belongs to the ABC-2 integral membrane protein family.</text>
</comment>
<keyword evidence="2 6" id="KW-0812">Transmembrane</keyword>
<dbReference type="InterPro" id="IPR047817">
    <property type="entry name" value="ABC2_TM_bact-type"/>
</dbReference>
<evidence type="ECO:0000256" key="1">
    <source>
        <dbReference type="ARBA" id="ARBA00004141"/>
    </source>
</evidence>
<feature type="domain" description="ABC transmembrane type-2" evidence="7">
    <location>
        <begin position="30"/>
        <end position="264"/>
    </location>
</feature>
<dbReference type="Pfam" id="PF01061">
    <property type="entry name" value="ABC2_membrane"/>
    <property type="match status" value="1"/>
</dbReference>
<keyword evidence="9" id="KW-1185">Reference proteome</keyword>
<gene>
    <name evidence="8" type="ORF">RM844_30065</name>
</gene>
<dbReference type="InterPro" id="IPR000412">
    <property type="entry name" value="ABC_2_transport"/>
</dbReference>
<keyword evidence="5" id="KW-0046">Antibiotic resistance</keyword>
<feature type="transmembrane region" description="Helical" evidence="6">
    <location>
        <begin position="109"/>
        <end position="134"/>
    </location>
</feature>
<keyword evidence="6" id="KW-0813">Transport</keyword>
<name>A0ABU2JZV2_9ACTN</name>
<dbReference type="InterPro" id="IPR013525">
    <property type="entry name" value="ABC2_TM"/>
</dbReference>
<sequence length="265" mass="27852">MAPAARRRRWWTDGLVIVHRNLLALRRDPSVIAASLAAPLGMIAMFGYVFGTALSDGSATDYRKQLVPAVFVLVAATGAVLTAGTTALDARNGVTERLRSLPMRRVAVPFGLAGSQLLLSVISLAAMALLGLAIGWRVEDGPASALAGFALLLLFGYGLTWAGVFLGLALRSIETVQQLAPLAFALVMLSNAFVPTDGMPSGLRTLAEWNPFSAAITAARVLFGNASVPAGPLPLSHPVLATVLWSVALVLVFVPLTARRFAKPE</sequence>
<dbReference type="Proteomes" id="UP001183410">
    <property type="component" value="Unassembled WGS sequence"/>
</dbReference>
<evidence type="ECO:0000313" key="9">
    <source>
        <dbReference type="Proteomes" id="UP001183410"/>
    </source>
</evidence>
<keyword evidence="6" id="KW-1003">Cell membrane</keyword>
<keyword evidence="3 6" id="KW-1133">Transmembrane helix</keyword>